<evidence type="ECO:0000256" key="1">
    <source>
        <dbReference type="SAM" id="MobiDB-lite"/>
    </source>
</evidence>
<protein>
    <recommendedName>
        <fullName evidence="5">Vezatin</fullName>
    </recommendedName>
</protein>
<evidence type="ECO:0000313" key="4">
    <source>
        <dbReference type="Proteomes" id="UP000746747"/>
    </source>
</evidence>
<feature type="transmembrane region" description="Helical" evidence="2">
    <location>
        <begin position="20"/>
        <end position="40"/>
    </location>
</feature>
<accession>A0A8J2LLP9</accession>
<dbReference type="AlphaFoldDB" id="A0A8J2LLP9"/>
<evidence type="ECO:0000256" key="2">
    <source>
        <dbReference type="SAM" id="Phobius"/>
    </source>
</evidence>
<dbReference type="Proteomes" id="UP000746747">
    <property type="component" value="Unassembled WGS sequence"/>
</dbReference>
<evidence type="ECO:0008006" key="5">
    <source>
        <dbReference type="Google" id="ProtNLM"/>
    </source>
</evidence>
<organism evidence="3 4">
    <name type="scientific">Cercopithifilaria johnstoni</name>
    <dbReference type="NCBI Taxonomy" id="2874296"/>
    <lineage>
        <taxon>Eukaryota</taxon>
        <taxon>Metazoa</taxon>
        <taxon>Ecdysozoa</taxon>
        <taxon>Nematoda</taxon>
        <taxon>Chromadorea</taxon>
        <taxon>Rhabditida</taxon>
        <taxon>Spirurina</taxon>
        <taxon>Spiruromorpha</taxon>
        <taxon>Filarioidea</taxon>
        <taxon>Onchocercidae</taxon>
        <taxon>Cercopithifilaria</taxon>
    </lineage>
</organism>
<dbReference type="OrthoDB" id="5852914at2759"/>
<comment type="caution">
    <text evidence="3">The sequence shown here is derived from an EMBL/GenBank/DDBJ whole genome shotgun (WGS) entry which is preliminary data.</text>
</comment>
<keyword evidence="2" id="KW-0812">Transmembrane</keyword>
<feature type="region of interest" description="Disordered" evidence="1">
    <location>
        <begin position="353"/>
        <end position="386"/>
    </location>
</feature>
<reference evidence="3" key="1">
    <citation type="submission" date="2021-09" db="EMBL/GenBank/DDBJ databases">
        <authorList>
            <consortium name="Pathogen Informatics"/>
        </authorList>
    </citation>
    <scope>NUCLEOTIDE SEQUENCE</scope>
</reference>
<keyword evidence="2" id="KW-0472">Membrane</keyword>
<keyword evidence="4" id="KW-1185">Reference proteome</keyword>
<sequence length="495" mass="56082">MLIVLIVRLLAYVLLQFNKVLLGCGIGLYLSWMSSSGFFWQVYQLLLEKSLLDVTDLEVVEEHYLTSEWKALISSKSVSCISVIATVIACGLSASHQILGLLVFPALFIGLVEATKRFCYYIVSSYASVSADFDSVSHRIVAAIRSREVAFFGLRKKFDMNPTVCLRSFRLELLKALRCEVQYHVHMTRNLCRYNDSELLCEMFTLEMSRLALEDNVCEEFLQLSALKELWQLLFLLRSEHLRLFLLHLSCPSRKLILIFLDLFRETLLLRNSTSKLLCSLEFINYRDCCAAEKKIRKISPFLSTAEKILAHLSFASEILNGNEIPEEEKLLYVTEILREAIELSAPKTHIEREDIKHSNMSSNSSVSEGTDDNDSAADELPVEKESNEALARSVVVELKSRLVERIREMDAAKAEKTDYSQQMATVGELQEALTVDENCDAEKTADREDFNIFSSISKNNGIFQSNIKLDLKQAISLVKLGPSVDFMDDPGNVS</sequence>
<name>A0A8J2LLP9_9BILA</name>
<proteinExistence type="predicted"/>
<feature type="compositionally biased region" description="Low complexity" evidence="1">
    <location>
        <begin position="359"/>
        <end position="368"/>
    </location>
</feature>
<gene>
    <name evidence="3" type="ORF">CJOHNSTONI_LOCUS705</name>
</gene>
<keyword evidence="2" id="KW-1133">Transmembrane helix</keyword>
<evidence type="ECO:0000313" key="3">
    <source>
        <dbReference type="EMBL" id="CAG9530187.1"/>
    </source>
</evidence>
<dbReference type="EMBL" id="CAKAEH010000189">
    <property type="protein sequence ID" value="CAG9530187.1"/>
    <property type="molecule type" value="Genomic_DNA"/>
</dbReference>